<sequence>LESGSLYSMSLLAGYMVMLIKGEIPAPFDPGVITTQFAGLAPTLLIVRVAYNKSVDSVQENQRVSALAFADRSGMQESRADRRDLQHGPPGPAEKSFC</sequence>
<reference evidence="2 3" key="1">
    <citation type="submission" date="2024-02" db="EMBL/GenBank/DDBJ databases">
        <title>A draft genome for the cacao thread blight pathogen Marasmius crinis-equi.</title>
        <authorList>
            <person name="Cohen S.P."/>
            <person name="Baruah I.K."/>
            <person name="Amoako-Attah I."/>
            <person name="Bukari Y."/>
            <person name="Meinhardt L.W."/>
            <person name="Bailey B.A."/>
        </authorList>
    </citation>
    <scope>NUCLEOTIDE SEQUENCE [LARGE SCALE GENOMIC DNA]</scope>
    <source>
        <strain evidence="2 3">GH-76</strain>
    </source>
</reference>
<evidence type="ECO:0000313" key="2">
    <source>
        <dbReference type="EMBL" id="KAL0575088.1"/>
    </source>
</evidence>
<name>A0ABR3FI90_9AGAR</name>
<comment type="caution">
    <text evidence="2">The sequence shown here is derived from an EMBL/GenBank/DDBJ whole genome shotgun (WGS) entry which is preliminary data.</text>
</comment>
<dbReference type="EMBL" id="JBAHYK010000337">
    <property type="protein sequence ID" value="KAL0575088.1"/>
    <property type="molecule type" value="Genomic_DNA"/>
</dbReference>
<accession>A0ABR3FI90</accession>
<gene>
    <name evidence="2" type="ORF">V5O48_006879</name>
</gene>
<protein>
    <submittedName>
        <fullName evidence="2">Uncharacterized protein</fullName>
    </submittedName>
</protein>
<feature type="non-terminal residue" evidence="2">
    <location>
        <position position="1"/>
    </location>
</feature>
<keyword evidence="3" id="KW-1185">Reference proteome</keyword>
<feature type="region of interest" description="Disordered" evidence="1">
    <location>
        <begin position="70"/>
        <end position="98"/>
    </location>
</feature>
<dbReference type="Proteomes" id="UP001465976">
    <property type="component" value="Unassembled WGS sequence"/>
</dbReference>
<organism evidence="2 3">
    <name type="scientific">Marasmius crinis-equi</name>
    <dbReference type="NCBI Taxonomy" id="585013"/>
    <lineage>
        <taxon>Eukaryota</taxon>
        <taxon>Fungi</taxon>
        <taxon>Dikarya</taxon>
        <taxon>Basidiomycota</taxon>
        <taxon>Agaricomycotina</taxon>
        <taxon>Agaricomycetes</taxon>
        <taxon>Agaricomycetidae</taxon>
        <taxon>Agaricales</taxon>
        <taxon>Marasmiineae</taxon>
        <taxon>Marasmiaceae</taxon>
        <taxon>Marasmius</taxon>
    </lineage>
</organism>
<proteinExistence type="predicted"/>
<evidence type="ECO:0000256" key="1">
    <source>
        <dbReference type="SAM" id="MobiDB-lite"/>
    </source>
</evidence>
<evidence type="ECO:0000313" key="3">
    <source>
        <dbReference type="Proteomes" id="UP001465976"/>
    </source>
</evidence>